<dbReference type="Proteomes" id="UP000261011">
    <property type="component" value="Unassembled WGS sequence"/>
</dbReference>
<name>A0A3E2TI51_9FIRM</name>
<dbReference type="InterPro" id="IPR000182">
    <property type="entry name" value="GNAT_dom"/>
</dbReference>
<evidence type="ECO:0000313" key="3">
    <source>
        <dbReference type="Proteomes" id="UP000261011"/>
    </source>
</evidence>
<feature type="domain" description="N-acetyltransferase" evidence="1">
    <location>
        <begin position="19"/>
        <end position="171"/>
    </location>
</feature>
<comment type="caution">
    <text evidence="2">The sequence shown here is derived from an EMBL/GenBank/DDBJ whole genome shotgun (WGS) entry which is preliminary data.</text>
</comment>
<dbReference type="AlphaFoldDB" id="A0A3E2TI51"/>
<evidence type="ECO:0000259" key="1">
    <source>
        <dbReference type="PROSITE" id="PS51186"/>
    </source>
</evidence>
<dbReference type="EMBL" id="QVEU01000003">
    <property type="protein sequence ID" value="RGB76356.1"/>
    <property type="molecule type" value="Genomic_DNA"/>
</dbReference>
<reference evidence="2 3" key="1">
    <citation type="submission" date="2018-08" db="EMBL/GenBank/DDBJ databases">
        <title>A genome reference for cultivated species of the human gut microbiota.</title>
        <authorList>
            <person name="Zou Y."/>
            <person name="Xue W."/>
            <person name="Luo G."/>
        </authorList>
    </citation>
    <scope>NUCLEOTIDE SEQUENCE [LARGE SCALE GENOMIC DNA]</scope>
    <source>
        <strain evidence="2 3">OF01-3</strain>
    </source>
</reference>
<dbReference type="Gene3D" id="3.40.630.30">
    <property type="match status" value="1"/>
</dbReference>
<dbReference type="RefSeq" id="WP_117521251.1">
    <property type="nucleotide sequence ID" value="NZ_JBHWSY010000064.1"/>
</dbReference>
<protein>
    <submittedName>
        <fullName evidence="2">N-acetyltransferase</fullName>
    </submittedName>
</protein>
<dbReference type="Pfam" id="PF13302">
    <property type="entry name" value="Acetyltransf_3"/>
    <property type="match status" value="1"/>
</dbReference>
<dbReference type="InterPro" id="IPR051531">
    <property type="entry name" value="N-acetyltransferase"/>
</dbReference>
<keyword evidence="3" id="KW-1185">Reference proteome</keyword>
<organism evidence="2 3">
    <name type="scientific">Anaerococcus nagyae</name>
    <dbReference type="NCBI Taxonomy" id="1755241"/>
    <lineage>
        <taxon>Bacteria</taxon>
        <taxon>Bacillati</taxon>
        <taxon>Bacillota</taxon>
        <taxon>Tissierellia</taxon>
        <taxon>Tissierellales</taxon>
        <taxon>Peptoniphilaceae</taxon>
        <taxon>Anaerococcus</taxon>
    </lineage>
</organism>
<evidence type="ECO:0000313" key="2">
    <source>
        <dbReference type="EMBL" id="RGB76356.1"/>
    </source>
</evidence>
<accession>A0A3E2TI51</accession>
<sequence>MSRQTRRVYIEKITRQTAMEFKNWGDFDDPRLSGYNYGNLTDFEINFWFSTVTTPRKKYFAVKKVDDDRFIGFLGLKNYNPIAKRAKLGIVFDPNYVSDGYGYDAMRELLDYYFNEINFKELILEVNLFNSRAIKLYEKLGFKEDGYTEEVFENQDIDYDDRFFEMDHGLIYSKILKMTLTKDDYYEL</sequence>
<dbReference type="PROSITE" id="PS51186">
    <property type="entry name" value="GNAT"/>
    <property type="match status" value="1"/>
</dbReference>
<keyword evidence="2" id="KW-0808">Transferase</keyword>
<dbReference type="InterPro" id="IPR016181">
    <property type="entry name" value="Acyl_CoA_acyltransferase"/>
</dbReference>
<dbReference type="GO" id="GO:0016747">
    <property type="term" value="F:acyltransferase activity, transferring groups other than amino-acyl groups"/>
    <property type="evidence" value="ECO:0007669"/>
    <property type="project" value="InterPro"/>
</dbReference>
<dbReference type="PANTHER" id="PTHR43792">
    <property type="entry name" value="GNAT FAMILY, PUTATIVE (AFU_ORTHOLOGUE AFUA_3G00765)-RELATED-RELATED"/>
    <property type="match status" value="1"/>
</dbReference>
<proteinExistence type="predicted"/>
<dbReference type="SUPFAM" id="SSF55729">
    <property type="entry name" value="Acyl-CoA N-acyltransferases (Nat)"/>
    <property type="match status" value="1"/>
</dbReference>
<gene>
    <name evidence="2" type="ORF">DXA39_04090</name>
</gene>
<dbReference type="OrthoDB" id="9795206at2"/>